<accession>A0A5B7G1G0</accession>
<dbReference type="EMBL" id="VSRR010009417">
    <property type="protein sequence ID" value="MPC50304.1"/>
    <property type="molecule type" value="Genomic_DNA"/>
</dbReference>
<dbReference type="AlphaFoldDB" id="A0A5B7G1G0"/>
<reference evidence="1 2" key="1">
    <citation type="submission" date="2019-05" db="EMBL/GenBank/DDBJ databases">
        <title>Another draft genome of Portunus trituberculatus and its Hox gene families provides insights of decapod evolution.</title>
        <authorList>
            <person name="Jeong J.-H."/>
            <person name="Song I."/>
            <person name="Kim S."/>
            <person name="Choi T."/>
            <person name="Kim D."/>
            <person name="Ryu S."/>
            <person name="Kim W."/>
        </authorList>
    </citation>
    <scope>NUCLEOTIDE SEQUENCE [LARGE SCALE GENOMIC DNA]</scope>
    <source>
        <tissue evidence="1">Muscle</tissue>
    </source>
</reference>
<organism evidence="1 2">
    <name type="scientific">Portunus trituberculatus</name>
    <name type="common">Swimming crab</name>
    <name type="synonym">Neptunus trituberculatus</name>
    <dbReference type="NCBI Taxonomy" id="210409"/>
    <lineage>
        <taxon>Eukaryota</taxon>
        <taxon>Metazoa</taxon>
        <taxon>Ecdysozoa</taxon>
        <taxon>Arthropoda</taxon>
        <taxon>Crustacea</taxon>
        <taxon>Multicrustacea</taxon>
        <taxon>Malacostraca</taxon>
        <taxon>Eumalacostraca</taxon>
        <taxon>Eucarida</taxon>
        <taxon>Decapoda</taxon>
        <taxon>Pleocyemata</taxon>
        <taxon>Brachyura</taxon>
        <taxon>Eubrachyura</taxon>
        <taxon>Portunoidea</taxon>
        <taxon>Portunidae</taxon>
        <taxon>Portuninae</taxon>
        <taxon>Portunus</taxon>
    </lineage>
</organism>
<proteinExistence type="predicted"/>
<evidence type="ECO:0000313" key="1">
    <source>
        <dbReference type="EMBL" id="MPC50304.1"/>
    </source>
</evidence>
<name>A0A5B7G1G0_PORTR</name>
<protein>
    <submittedName>
        <fullName evidence="1">Uncharacterized protein</fullName>
    </submittedName>
</protein>
<gene>
    <name evidence="1" type="ORF">E2C01_044128</name>
</gene>
<comment type="caution">
    <text evidence="1">The sequence shown here is derived from an EMBL/GenBank/DDBJ whole genome shotgun (WGS) entry which is preliminary data.</text>
</comment>
<keyword evidence="2" id="KW-1185">Reference proteome</keyword>
<dbReference type="Proteomes" id="UP000324222">
    <property type="component" value="Unassembled WGS sequence"/>
</dbReference>
<evidence type="ECO:0000313" key="2">
    <source>
        <dbReference type="Proteomes" id="UP000324222"/>
    </source>
</evidence>
<sequence>MAQMFLTTWDSDITIKWKGPEEQERRGTATHM</sequence>